<dbReference type="HOGENOM" id="CLU_079503_1_1_5"/>
<accession>X5MP04</accession>
<comment type="similarity">
    <text evidence="12">Belongs to the CcmE/CycJ family.</text>
</comment>
<evidence type="ECO:0000256" key="11">
    <source>
        <dbReference type="ARBA" id="ARBA00056663"/>
    </source>
</evidence>
<evidence type="ECO:0000313" key="14">
    <source>
        <dbReference type="EMBL" id="CDO60696.1"/>
    </source>
</evidence>
<dbReference type="NCBIfam" id="NF009727">
    <property type="entry name" value="PRK13254.1-1"/>
    <property type="match status" value="1"/>
</dbReference>
<dbReference type="STRING" id="1458461.BN1012_Phect2483"/>
<dbReference type="GO" id="GO:0017004">
    <property type="term" value="P:cytochrome complex assembly"/>
    <property type="evidence" value="ECO:0007669"/>
    <property type="project" value="UniProtKB-KW"/>
</dbReference>
<evidence type="ECO:0000256" key="6">
    <source>
        <dbReference type="ARBA" id="ARBA00022748"/>
    </source>
</evidence>
<comment type="subcellular location">
    <subcellularLocation>
        <location evidence="1">Cell inner membrane</location>
    </subcellularLocation>
    <subcellularLocation>
        <location evidence="12">Cell membrane</location>
        <topology evidence="12">Single-pass type II membrane protein</topology>
    </subcellularLocation>
</comment>
<dbReference type="PANTHER" id="PTHR34128:SF2">
    <property type="entry name" value="CYTOCHROME C-TYPE BIOGENESIS PROTEIN CCME HOMOLOG, MITOCHONDRIAL"/>
    <property type="match status" value="1"/>
</dbReference>
<dbReference type="HAMAP" id="MF_01959">
    <property type="entry name" value="CcmE"/>
    <property type="match status" value="1"/>
</dbReference>
<dbReference type="SUPFAM" id="SSF82093">
    <property type="entry name" value="Heme chaperone CcmE"/>
    <property type="match status" value="1"/>
</dbReference>
<evidence type="ECO:0000256" key="3">
    <source>
        <dbReference type="ARBA" id="ARBA00022617"/>
    </source>
</evidence>
<dbReference type="InterPro" id="IPR004329">
    <property type="entry name" value="CcmE"/>
</dbReference>
<feature type="binding site" description="covalent" evidence="12 13">
    <location>
        <position position="100"/>
    </location>
    <ligand>
        <name>heme</name>
        <dbReference type="ChEBI" id="CHEBI:30413"/>
    </ligand>
</feature>
<keyword evidence="7 12" id="KW-0735">Signal-anchor</keyword>
<feature type="topological domain" description="Cytoplasmic" evidence="12">
    <location>
        <begin position="1"/>
        <end position="3"/>
    </location>
</feature>
<keyword evidence="5 12" id="KW-0479">Metal-binding</keyword>
<reference evidence="14 15" key="1">
    <citation type="journal article" date="2014" name="Front. Genet.">
        <title>Genome and metabolic network of "Candidatus Phaeomarinobacter ectocarpi" Ec32, a new candidate genus of Alphaproteobacteria frequently associated with brown algae.</title>
        <authorList>
            <person name="Dittami S.M."/>
            <person name="Barbeyron T."/>
            <person name="Boyen C."/>
            <person name="Cambefort J."/>
            <person name="Collet G."/>
            <person name="Delage L."/>
            <person name="Gobet A."/>
            <person name="Groisillier A."/>
            <person name="Leblanc C."/>
            <person name="Michel G."/>
            <person name="Scornet D."/>
            <person name="Siegel A."/>
            <person name="Tapia J.E."/>
            <person name="Tonon T."/>
        </authorList>
    </citation>
    <scope>NUCLEOTIDE SEQUENCE [LARGE SCALE GENOMIC DNA]</scope>
    <source>
        <strain evidence="14 15">Ec32</strain>
    </source>
</reference>
<keyword evidence="8 12" id="KW-1133">Transmembrane helix</keyword>
<dbReference type="GO" id="GO:0017003">
    <property type="term" value="P:protein-heme linkage"/>
    <property type="evidence" value="ECO:0007669"/>
    <property type="project" value="UniProtKB-UniRule"/>
</dbReference>
<evidence type="ECO:0000256" key="1">
    <source>
        <dbReference type="ARBA" id="ARBA00004533"/>
    </source>
</evidence>
<dbReference type="InterPro" id="IPR036127">
    <property type="entry name" value="CcmE-like_sf"/>
</dbReference>
<dbReference type="FunFam" id="2.40.50.140:FF:000104">
    <property type="entry name" value="Cytochrome c-type biogenesis protein CcmE"/>
    <property type="match status" value="1"/>
</dbReference>
<evidence type="ECO:0000256" key="8">
    <source>
        <dbReference type="ARBA" id="ARBA00022989"/>
    </source>
</evidence>
<dbReference type="KEGG" id="pect:BN1012_Phect2483"/>
<dbReference type="Pfam" id="PF03100">
    <property type="entry name" value="CcmE"/>
    <property type="match status" value="1"/>
</dbReference>
<evidence type="ECO:0000256" key="5">
    <source>
        <dbReference type="ARBA" id="ARBA00022723"/>
    </source>
</evidence>
<feature type="topological domain" description="Extracellular" evidence="12">
    <location>
        <begin position="8"/>
        <end position="124"/>
    </location>
</feature>
<evidence type="ECO:0000256" key="10">
    <source>
        <dbReference type="ARBA" id="ARBA00023136"/>
    </source>
</evidence>
<sequence>MILALSALEDTVVFFYSPTDVAEKGMPVGEYARIGGLVVEGSVSKEGASTIFSVTDTQNSIQVAYGGILPDLFREGQGIVAEGEFEVTGRFEASRVLAKHDENYMPPEVADALKASGQWKETTE</sequence>
<dbReference type="Proteomes" id="UP000032160">
    <property type="component" value="Chromosome I"/>
</dbReference>
<keyword evidence="3 12" id="KW-0349">Heme</keyword>
<name>X5MP04_9HYPH</name>
<evidence type="ECO:0000256" key="2">
    <source>
        <dbReference type="ARBA" id="ARBA00022475"/>
    </source>
</evidence>
<dbReference type="InterPro" id="IPR012340">
    <property type="entry name" value="NA-bd_OB-fold"/>
</dbReference>
<protein>
    <recommendedName>
        <fullName evidence="12">Cytochrome c-type biogenesis protein CcmE</fullName>
    </recommendedName>
    <alternativeName>
        <fullName evidence="12">Cytochrome c maturation protein E</fullName>
    </alternativeName>
    <alternativeName>
        <fullName evidence="12">Heme chaperone CcmE</fullName>
    </alternativeName>
</protein>
<evidence type="ECO:0000256" key="4">
    <source>
        <dbReference type="ARBA" id="ARBA00022692"/>
    </source>
</evidence>
<dbReference type="GO" id="GO:0005886">
    <property type="term" value="C:plasma membrane"/>
    <property type="evidence" value="ECO:0007669"/>
    <property type="project" value="UniProtKB-SubCell"/>
</dbReference>
<keyword evidence="4 12" id="KW-0812">Transmembrane</keyword>
<keyword evidence="15" id="KW-1185">Reference proteome</keyword>
<keyword evidence="9 12" id="KW-0408">Iron</keyword>
<dbReference type="GO" id="GO:0046872">
    <property type="term" value="F:metal ion binding"/>
    <property type="evidence" value="ECO:0007669"/>
    <property type="project" value="UniProtKB-KW"/>
</dbReference>
<keyword evidence="6 12" id="KW-0201">Cytochrome c-type biogenesis</keyword>
<keyword evidence="10 12" id="KW-0472">Membrane</keyword>
<dbReference type="PATRIC" id="fig|1458461.3.peg.2488"/>
<dbReference type="PANTHER" id="PTHR34128">
    <property type="entry name" value="CYTOCHROME C-TYPE BIOGENESIS PROTEIN CCME HOMOLOG, MITOCHONDRIAL"/>
    <property type="match status" value="1"/>
</dbReference>
<keyword evidence="2 12" id="KW-1003">Cell membrane</keyword>
<evidence type="ECO:0000256" key="13">
    <source>
        <dbReference type="PIRSR" id="PIRSR604329-50"/>
    </source>
</evidence>
<evidence type="ECO:0000256" key="12">
    <source>
        <dbReference type="HAMAP-Rule" id="MF_01959"/>
    </source>
</evidence>
<dbReference type="EMBL" id="HG966617">
    <property type="protein sequence ID" value="CDO60696.1"/>
    <property type="molecule type" value="Genomic_DNA"/>
</dbReference>
<evidence type="ECO:0000313" key="15">
    <source>
        <dbReference type="Proteomes" id="UP000032160"/>
    </source>
</evidence>
<proteinExistence type="inferred from homology"/>
<dbReference type="Gene3D" id="2.40.50.140">
    <property type="entry name" value="Nucleic acid-binding proteins"/>
    <property type="match status" value="1"/>
</dbReference>
<comment type="function">
    <text evidence="11 12">Heme chaperone required for the biogenesis of c-type cytochromes. Transiently binds heme delivered by CcmC and transfers the heme to apo-cytochromes in a process facilitated by CcmF and CcmH.</text>
</comment>
<dbReference type="GO" id="GO:0020037">
    <property type="term" value="F:heme binding"/>
    <property type="evidence" value="ECO:0007669"/>
    <property type="project" value="InterPro"/>
</dbReference>
<dbReference type="NCBIfam" id="NF009731">
    <property type="entry name" value="PRK13254.1-5"/>
    <property type="match status" value="1"/>
</dbReference>
<evidence type="ECO:0000256" key="7">
    <source>
        <dbReference type="ARBA" id="ARBA00022968"/>
    </source>
</evidence>
<evidence type="ECO:0000256" key="9">
    <source>
        <dbReference type="ARBA" id="ARBA00023004"/>
    </source>
</evidence>
<dbReference type="AlphaFoldDB" id="X5MP04"/>
<organism evidence="14 15">
    <name type="scientific">Candidatus Phaeomarinibacter ectocarpi</name>
    <dbReference type="NCBI Taxonomy" id="1458461"/>
    <lineage>
        <taxon>Bacteria</taxon>
        <taxon>Pseudomonadati</taxon>
        <taxon>Pseudomonadota</taxon>
        <taxon>Alphaproteobacteria</taxon>
        <taxon>Hyphomicrobiales</taxon>
        <taxon>Parvibaculaceae</taxon>
        <taxon>Candidatus Phaeomarinibacter</taxon>
    </lineage>
</organism>
<gene>
    <name evidence="12" type="primary">ccmE</name>
    <name evidence="12" type="synonym">cycJ</name>
    <name evidence="14" type="ORF">BN1012_Phect2483</name>
</gene>
<feature type="binding site" description="axial binding residue" evidence="12 13">
    <location>
        <position position="104"/>
    </location>
    <ligand>
        <name>heme</name>
        <dbReference type="ChEBI" id="CHEBI:30413"/>
    </ligand>
    <ligandPart>
        <name>Fe</name>
        <dbReference type="ChEBI" id="CHEBI:18248"/>
    </ligandPart>
</feature>